<dbReference type="KEGG" id="hadh:FRZ61_20240"/>
<sequence>MLGHLCEQLGWPFHVIDINQAYIDLTKTVLDRVGDRSAPIFFAGTLKEFAQAHRLDYRINTILIDANHDYEFVRKDIQSIYSLNRRPHFAAFHDYSLRSSNPAHGNIRVDRAIHDSWGARLPLERIGIQFGPDPAPSRQRPSPSGSYWEANGSEAVMIALADVGLPADLGLLRRLRIMANWRDKVASR</sequence>
<proteinExistence type="predicted"/>
<evidence type="ECO:0000313" key="1">
    <source>
        <dbReference type="EMBL" id="QEX22095.1"/>
    </source>
</evidence>
<accession>A0A5J6MZM9</accession>
<organism evidence="1 2">
    <name type="scientific">Hypericibacter adhaerens</name>
    <dbReference type="NCBI Taxonomy" id="2602016"/>
    <lineage>
        <taxon>Bacteria</taxon>
        <taxon>Pseudomonadati</taxon>
        <taxon>Pseudomonadota</taxon>
        <taxon>Alphaproteobacteria</taxon>
        <taxon>Rhodospirillales</taxon>
        <taxon>Dongiaceae</taxon>
        <taxon>Hypericibacter</taxon>
    </lineage>
</organism>
<gene>
    <name evidence="1" type="ORF">FRZ61_20240</name>
</gene>
<evidence type="ECO:0000313" key="2">
    <source>
        <dbReference type="Proteomes" id="UP000325797"/>
    </source>
</evidence>
<dbReference type="EMBL" id="CP042582">
    <property type="protein sequence ID" value="QEX22095.1"/>
    <property type="molecule type" value="Genomic_DNA"/>
</dbReference>
<reference evidence="1 2" key="1">
    <citation type="submission" date="2019-08" db="EMBL/GenBank/DDBJ databases">
        <title>Hyperibacter terrae gen. nov., sp. nov. and Hyperibacter viscosus sp. nov., two new members in the family Rhodospirillaceae isolated from the rhizosphere of Hypericum perforatum.</title>
        <authorList>
            <person name="Noviana Z."/>
        </authorList>
    </citation>
    <scope>NUCLEOTIDE SEQUENCE [LARGE SCALE GENOMIC DNA]</scope>
    <source>
        <strain evidence="1 2">R5959</strain>
    </source>
</reference>
<dbReference type="AlphaFoldDB" id="A0A5J6MZM9"/>
<evidence type="ECO:0008006" key="3">
    <source>
        <dbReference type="Google" id="ProtNLM"/>
    </source>
</evidence>
<keyword evidence="2" id="KW-1185">Reference proteome</keyword>
<name>A0A5J6MZM9_9PROT</name>
<dbReference type="Proteomes" id="UP000325797">
    <property type="component" value="Chromosome"/>
</dbReference>
<protein>
    <recommendedName>
        <fullName evidence="3">Class I SAM-dependent methyltransferase</fullName>
    </recommendedName>
</protein>